<proteinExistence type="predicted"/>
<name>A0A8H7SFJ2_9FUNG</name>
<feature type="compositionally biased region" description="Basic and acidic residues" evidence="1">
    <location>
        <begin position="84"/>
        <end position="97"/>
    </location>
</feature>
<dbReference type="GO" id="GO:0004129">
    <property type="term" value="F:cytochrome-c oxidase activity"/>
    <property type="evidence" value="ECO:0007669"/>
    <property type="project" value="InterPro"/>
</dbReference>
<dbReference type="GO" id="GO:0015990">
    <property type="term" value="P:electron transport coupled proton transport"/>
    <property type="evidence" value="ECO:0007669"/>
    <property type="project" value="TreeGrafter"/>
</dbReference>
<feature type="region of interest" description="Disordered" evidence="1">
    <location>
        <begin position="71"/>
        <end position="99"/>
    </location>
</feature>
<dbReference type="AlphaFoldDB" id="A0A8H7SFJ2"/>
<dbReference type="Proteomes" id="UP000646827">
    <property type="component" value="Unassembled WGS sequence"/>
</dbReference>
<dbReference type="GO" id="GO:0005739">
    <property type="term" value="C:mitochondrion"/>
    <property type="evidence" value="ECO:0007669"/>
    <property type="project" value="UniProtKB-ARBA"/>
</dbReference>
<comment type="caution">
    <text evidence="4">The sequence shown here is derived from an EMBL/GenBank/DDBJ whole genome shotgun (WGS) entry which is preliminary data.</text>
</comment>
<keyword evidence="2" id="KW-1133">Transmembrane helix</keyword>
<dbReference type="InterPro" id="IPR036927">
    <property type="entry name" value="Cyt_c_oxase-like_su1_sf"/>
</dbReference>
<dbReference type="SMART" id="SM00497">
    <property type="entry name" value="IENR1"/>
    <property type="match status" value="1"/>
</dbReference>
<keyword evidence="2" id="KW-0812">Transmembrane</keyword>
<dbReference type="SMART" id="SM00465">
    <property type="entry name" value="GIYc"/>
    <property type="match status" value="1"/>
</dbReference>
<dbReference type="Gene3D" id="1.20.210.10">
    <property type="entry name" value="Cytochrome c oxidase-like, subunit I domain"/>
    <property type="match status" value="2"/>
</dbReference>
<dbReference type="PROSITE" id="PS50855">
    <property type="entry name" value="COX1"/>
    <property type="match status" value="1"/>
</dbReference>
<dbReference type="InterPro" id="IPR035901">
    <property type="entry name" value="GIY-YIG_endonuc_sf"/>
</dbReference>
<dbReference type="OrthoDB" id="3700178at2759"/>
<feature type="transmembrane region" description="Helical" evidence="2">
    <location>
        <begin position="362"/>
        <end position="389"/>
    </location>
</feature>
<reference evidence="4 5" key="1">
    <citation type="submission" date="2020-12" db="EMBL/GenBank/DDBJ databases">
        <title>Metabolic potential, ecology and presence of endohyphal bacteria is reflected in genomic diversity of Mucoromycotina.</title>
        <authorList>
            <person name="Muszewska A."/>
            <person name="Okrasinska A."/>
            <person name="Steczkiewicz K."/>
            <person name="Drgas O."/>
            <person name="Orlowska M."/>
            <person name="Perlinska-Lenart U."/>
            <person name="Aleksandrzak-Piekarczyk T."/>
            <person name="Szatraj K."/>
            <person name="Zielenkiewicz U."/>
            <person name="Pilsyk S."/>
            <person name="Malc E."/>
            <person name="Mieczkowski P."/>
            <person name="Kruszewska J.S."/>
            <person name="Biernat P."/>
            <person name="Pawlowska J."/>
        </authorList>
    </citation>
    <scope>NUCLEOTIDE SEQUENCE [LARGE SCALE GENOMIC DNA]</scope>
    <source>
        <strain evidence="4 5">CBS 142.35</strain>
    </source>
</reference>
<gene>
    <name evidence="4" type="ORF">INT45_004666</name>
</gene>
<sequence length="479" mass="54083">MNFLLPLLVGGPDMAFPRLNNISFWLLPPSLILFLFASGIENGAGTGVQSHSGPSVDLAIFALHLSANYSSKSNGGGGPDPEMEPEKPKPEKKDTKAQIKKGTPVTVGVLNEILAYSNMLVSEDTLNSLITMPRFVFTDLDKKETRRLIDDKLGLPHSKIQQRGIYIFTCTDTNEKYVGSSSELALRLRGYLNKTHKNSGKLIPLIEEKGLPCFKLEVVCLPYYAEFKPEIVLEQYFLLDPSFNLNTIKVSNNPSGSTAKPLYMYNRDKSILYYFTTQQKDFISKLNISHFTFTKHLTKGTYYLGKYLFLREQVDTAKVTNMLLPDIALMLQKDRVNFNKNKAVNSSSKSVILMDVESKEEILFESLVVTAVLLLLSLPVLAGAITMVLTDRNFNTSFFEAAGGGDPILYQHLFSRLVFEDYFIFSTLFIFPSSNQSIFKRYISKYDSNLNNKFDFSAFYMKYNTHLPNNQIPSENFLT</sequence>
<accession>A0A8H7SFJ2</accession>
<keyword evidence="2" id="KW-0472">Membrane</keyword>
<dbReference type="EMBL" id="JAEPRB010000005">
    <property type="protein sequence ID" value="KAG2227625.1"/>
    <property type="molecule type" value="Genomic_DNA"/>
</dbReference>
<dbReference type="GO" id="GO:0016020">
    <property type="term" value="C:membrane"/>
    <property type="evidence" value="ECO:0007669"/>
    <property type="project" value="InterPro"/>
</dbReference>
<dbReference type="InterPro" id="IPR000883">
    <property type="entry name" value="Cyt_C_Oxase_1"/>
</dbReference>
<dbReference type="PANTHER" id="PTHR10422">
    <property type="entry name" value="CYTOCHROME C OXIDASE SUBUNIT 1"/>
    <property type="match status" value="1"/>
</dbReference>
<feature type="domain" description="Cytochrome oxidase subunit I profile" evidence="3">
    <location>
        <begin position="1"/>
        <end position="414"/>
    </location>
</feature>
<dbReference type="PANTHER" id="PTHR10422:SF18">
    <property type="entry name" value="CYTOCHROME C OXIDASE SUBUNIT 1"/>
    <property type="match status" value="1"/>
</dbReference>
<dbReference type="GO" id="GO:0006123">
    <property type="term" value="P:mitochondrial electron transport, cytochrome c to oxygen"/>
    <property type="evidence" value="ECO:0007669"/>
    <property type="project" value="TreeGrafter"/>
</dbReference>
<dbReference type="SUPFAM" id="SSF81442">
    <property type="entry name" value="Cytochrome c oxidase subunit I-like"/>
    <property type="match status" value="2"/>
</dbReference>
<dbReference type="InterPro" id="IPR003647">
    <property type="entry name" value="Intron_nuc_1_rpt"/>
</dbReference>
<protein>
    <recommendedName>
        <fullName evidence="3">Cytochrome oxidase subunit I profile domain-containing protein</fullName>
    </recommendedName>
</protein>
<dbReference type="GO" id="GO:0020037">
    <property type="term" value="F:heme binding"/>
    <property type="evidence" value="ECO:0007669"/>
    <property type="project" value="InterPro"/>
</dbReference>
<evidence type="ECO:0000256" key="2">
    <source>
        <dbReference type="SAM" id="Phobius"/>
    </source>
</evidence>
<organism evidence="4 5">
    <name type="scientific">Circinella minor</name>
    <dbReference type="NCBI Taxonomy" id="1195481"/>
    <lineage>
        <taxon>Eukaryota</taxon>
        <taxon>Fungi</taxon>
        <taxon>Fungi incertae sedis</taxon>
        <taxon>Mucoromycota</taxon>
        <taxon>Mucoromycotina</taxon>
        <taxon>Mucoromycetes</taxon>
        <taxon>Mucorales</taxon>
        <taxon>Lichtheimiaceae</taxon>
        <taxon>Circinella</taxon>
    </lineage>
</organism>
<keyword evidence="5" id="KW-1185">Reference proteome</keyword>
<evidence type="ECO:0000256" key="1">
    <source>
        <dbReference type="SAM" id="MobiDB-lite"/>
    </source>
</evidence>
<dbReference type="InterPro" id="IPR000305">
    <property type="entry name" value="GIY-YIG_endonuc"/>
</dbReference>
<evidence type="ECO:0000259" key="3">
    <source>
        <dbReference type="PROSITE" id="PS50855"/>
    </source>
</evidence>
<evidence type="ECO:0000313" key="5">
    <source>
        <dbReference type="Proteomes" id="UP000646827"/>
    </source>
</evidence>
<dbReference type="Gene3D" id="3.40.1440.10">
    <property type="entry name" value="GIY-YIG endonuclease"/>
    <property type="match status" value="1"/>
</dbReference>
<dbReference type="InterPro" id="IPR023616">
    <property type="entry name" value="Cyt_c_oxase-like_su1_dom"/>
</dbReference>
<evidence type="ECO:0000313" key="4">
    <source>
        <dbReference type="EMBL" id="KAG2227625.1"/>
    </source>
</evidence>
<dbReference type="SUPFAM" id="SSF82771">
    <property type="entry name" value="GIY-YIG endonuclease"/>
    <property type="match status" value="1"/>
</dbReference>
<dbReference type="Pfam" id="PF01541">
    <property type="entry name" value="GIY-YIG"/>
    <property type="match status" value="1"/>
</dbReference>